<dbReference type="EMBL" id="SNXC01000012">
    <property type="protein sequence ID" value="TDO97400.1"/>
    <property type="molecule type" value="Genomic_DNA"/>
</dbReference>
<proteinExistence type="predicted"/>
<dbReference type="RefSeq" id="WP_133503978.1">
    <property type="nucleotide sequence ID" value="NZ_SNXC01000012.1"/>
</dbReference>
<protein>
    <submittedName>
        <fullName evidence="1">Uncharacterized protein</fullName>
    </submittedName>
</protein>
<evidence type="ECO:0000313" key="1">
    <source>
        <dbReference type="EMBL" id="TDO97400.1"/>
    </source>
</evidence>
<comment type="caution">
    <text evidence="1">The sequence shown here is derived from an EMBL/GenBank/DDBJ whole genome shotgun (WGS) entry which is preliminary data.</text>
</comment>
<keyword evidence="2" id="KW-1185">Reference proteome</keyword>
<organism evidence="1 2">
    <name type="scientific">Marinomonas balearica</name>
    <dbReference type="NCBI Taxonomy" id="491947"/>
    <lineage>
        <taxon>Bacteria</taxon>
        <taxon>Pseudomonadati</taxon>
        <taxon>Pseudomonadota</taxon>
        <taxon>Gammaproteobacteria</taxon>
        <taxon>Oceanospirillales</taxon>
        <taxon>Oceanospirillaceae</taxon>
        <taxon>Marinomonas</taxon>
    </lineage>
</organism>
<reference evidence="1 2" key="1">
    <citation type="submission" date="2019-03" db="EMBL/GenBank/DDBJ databases">
        <title>Genomic Encyclopedia of Type Strains, Phase III (KMG-III): the genomes of soil and plant-associated and newly described type strains.</title>
        <authorList>
            <person name="Whitman W."/>
        </authorList>
    </citation>
    <scope>NUCLEOTIDE SEQUENCE [LARGE SCALE GENOMIC DNA]</scope>
    <source>
        <strain evidence="1 2">CECT 7378</strain>
    </source>
</reference>
<dbReference type="AlphaFoldDB" id="A0A4R6M9T8"/>
<gene>
    <name evidence="1" type="ORF">DFP79_2218</name>
</gene>
<name>A0A4R6M9T8_9GAMM</name>
<accession>A0A4R6M9T8</accession>
<dbReference type="Proteomes" id="UP000294656">
    <property type="component" value="Unassembled WGS sequence"/>
</dbReference>
<sequence>MSRQYANTAFRSSSQHLYCFNAEVVSIEDRHICITDLSDQEGLTSQTIQVLKSHCNAAIHDIRVGDRVSARFQSDTYVIEFRFQREQEEFLPLQYDAQGRLTLHAGKSLLLQTNNGVLSISDKGAVSIEGTELKQDFTQYYRVYCPSIAFN</sequence>
<evidence type="ECO:0000313" key="2">
    <source>
        <dbReference type="Proteomes" id="UP000294656"/>
    </source>
</evidence>
<dbReference type="OrthoDB" id="9945160at2"/>